<evidence type="ECO:0000256" key="11">
    <source>
        <dbReference type="ARBA" id="ARBA00047651"/>
    </source>
</evidence>
<comment type="caution">
    <text evidence="14">The sequence shown here is derived from an EMBL/GenBank/DDBJ whole genome shotgun (WGS) entry which is preliminary data.</text>
</comment>
<dbReference type="GO" id="GO:0004655">
    <property type="term" value="F:porphobilinogen synthase activity"/>
    <property type="evidence" value="ECO:0007669"/>
    <property type="project" value="UniProtKB-EC"/>
</dbReference>
<feature type="compositionally biased region" description="Basic residues" evidence="13">
    <location>
        <begin position="85"/>
        <end position="97"/>
    </location>
</feature>
<dbReference type="PANTHER" id="PTHR11458">
    <property type="entry name" value="DELTA-AMINOLEVULINIC ACID DEHYDRATASE"/>
    <property type="match status" value="1"/>
</dbReference>
<dbReference type="InterPro" id="IPR013785">
    <property type="entry name" value="Aldolase_TIM"/>
</dbReference>
<keyword evidence="15" id="KW-1185">Reference proteome</keyword>
<evidence type="ECO:0000256" key="12">
    <source>
        <dbReference type="RuleBase" id="RU004161"/>
    </source>
</evidence>
<proteinExistence type="inferred from homology"/>
<dbReference type="GO" id="GO:0005829">
    <property type="term" value="C:cytosol"/>
    <property type="evidence" value="ECO:0007669"/>
    <property type="project" value="TreeGrafter"/>
</dbReference>
<dbReference type="UniPathway" id="UPA00251">
    <property type="reaction ID" value="UER00318"/>
</dbReference>
<gene>
    <name evidence="14" type="ORF">MERR_LOCUS11703</name>
</gene>
<dbReference type="EMBL" id="CACVBM020000888">
    <property type="protein sequence ID" value="CAA7024468.1"/>
    <property type="molecule type" value="Genomic_DNA"/>
</dbReference>
<feature type="region of interest" description="Disordered" evidence="13">
    <location>
        <begin position="71"/>
        <end position="103"/>
    </location>
</feature>
<comment type="pathway">
    <text evidence="1">Porphyrin-containing compound metabolism; protoporphyrin-IX biosynthesis; coproporphyrinogen-III from 5-aminolevulinate: step 1/4.</text>
</comment>
<evidence type="ECO:0000256" key="10">
    <source>
        <dbReference type="ARBA" id="ARBA00032837"/>
    </source>
</evidence>
<keyword evidence="5" id="KW-0350">Heme biosynthesis</keyword>
<evidence type="ECO:0000256" key="9">
    <source>
        <dbReference type="ARBA" id="ARBA00025628"/>
    </source>
</evidence>
<name>A0A6D2IC40_9BRAS</name>
<keyword evidence="7" id="KW-0456">Lyase</keyword>
<evidence type="ECO:0000256" key="5">
    <source>
        <dbReference type="ARBA" id="ARBA00023133"/>
    </source>
</evidence>
<dbReference type="PRINTS" id="PR00144">
    <property type="entry name" value="DALDHYDRTASE"/>
</dbReference>
<evidence type="ECO:0000256" key="4">
    <source>
        <dbReference type="ARBA" id="ARBA00022533"/>
    </source>
</evidence>
<keyword evidence="8" id="KW-0627">Porphyrin biosynthesis</keyword>
<dbReference type="InterPro" id="IPR001731">
    <property type="entry name" value="ALAD"/>
</dbReference>
<dbReference type="GO" id="GO:0015995">
    <property type="term" value="P:chlorophyll biosynthetic process"/>
    <property type="evidence" value="ECO:0007669"/>
    <property type="project" value="UniProtKB-KW"/>
</dbReference>
<comment type="function">
    <text evidence="9">Catalyzes an early step in the biosynthesis of tetrapyrroles. Binds two molecules of 5-aminolevulinate per subunit, each at a distinct site, and catalyzes their condensation to form porphobilinogen.</text>
</comment>
<dbReference type="SUPFAM" id="SSF51569">
    <property type="entry name" value="Aldolase"/>
    <property type="match status" value="1"/>
</dbReference>
<protein>
    <recommendedName>
        <fullName evidence="3">porphobilinogen synthase</fullName>
        <ecNumber evidence="3">4.2.1.24</ecNumber>
    </recommendedName>
    <alternativeName>
        <fullName evidence="10">Porphobilinogen synthase</fullName>
    </alternativeName>
</protein>
<dbReference type="GO" id="GO:0008270">
    <property type="term" value="F:zinc ion binding"/>
    <property type="evidence" value="ECO:0007669"/>
    <property type="project" value="TreeGrafter"/>
</dbReference>
<accession>A0A6D2IC40</accession>
<evidence type="ECO:0000313" key="15">
    <source>
        <dbReference type="Proteomes" id="UP000467841"/>
    </source>
</evidence>
<evidence type="ECO:0000256" key="2">
    <source>
        <dbReference type="ARBA" id="ARBA00008055"/>
    </source>
</evidence>
<evidence type="ECO:0000313" key="14">
    <source>
        <dbReference type="EMBL" id="CAA7024468.1"/>
    </source>
</evidence>
<evidence type="ECO:0000256" key="3">
    <source>
        <dbReference type="ARBA" id="ARBA00012053"/>
    </source>
</evidence>
<evidence type="ECO:0000256" key="7">
    <source>
        <dbReference type="ARBA" id="ARBA00023239"/>
    </source>
</evidence>
<evidence type="ECO:0000256" key="13">
    <source>
        <dbReference type="SAM" id="MobiDB-lite"/>
    </source>
</evidence>
<dbReference type="SMART" id="SM01004">
    <property type="entry name" value="ALAD"/>
    <property type="match status" value="1"/>
</dbReference>
<sequence>MFRSPCKIPAMKTFEQKSYVGLKPPSYNVKINHFRSTKVACQLQRFDSTMTWPVNTHEALLVPSKLAAPPVPSKPVEPLTDHHLQLSRRPRRNRKSPTQRAAFQETNISPENFIYPLFIHQGEVDIPISTMPGRYILGWRHGLIEESPTGEEAFNDNGLVQRTVRLLKDKFPDLVIHTDVNFDEYSTSGHGGIVREDGVILNDETIYQLRKQAVSQARAGADVVCTSEMLDGRVGAVRAALDAGGFHHVSIMSYSVNYQINPANLREALIEAREDEAEGADILMVKPALPSLDIIRLLKDQTLLPIGGCQVSGEYSMIKAAGLLKMIDEEKVMMESLMCIRRAGADLILTYFALQASTILCGENRKFVF</sequence>
<dbReference type="OrthoDB" id="1530at2759"/>
<dbReference type="GO" id="GO:0006782">
    <property type="term" value="P:protoporphyrinogen IX biosynthetic process"/>
    <property type="evidence" value="ECO:0007669"/>
    <property type="project" value="UniProtKB-UniPathway"/>
</dbReference>
<dbReference type="Gene3D" id="3.20.20.70">
    <property type="entry name" value="Aldolase class I"/>
    <property type="match status" value="3"/>
</dbReference>
<reference evidence="14" key="1">
    <citation type="submission" date="2020-01" db="EMBL/GenBank/DDBJ databases">
        <authorList>
            <person name="Mishra B."/>
        </authorList>
    </citation>
    <scope>NUCLEOTIDE SEQUENCE [LARGE SCALE GENOMIC DNA]</scope>
</reference>
<dbReference type="AlphaFoldDB" id="A0A6D2IC40"/>
<comment type="catalytic activity">
    <reaction evidence="11">
        <text>2 5-aminolevulinate = porphobilinogen + 2 H2O + H(+)</text>
        <dbReference type="Rhea" id="RHEA:24064"/>
        <dbReference type="ChEBI" id="CHEBI:15377"/>
        <dbReference type="ChEBI" id="CHEBI:15378"/>
        <dbReference type="ChEBI" id="CHEBI:58126"/>
        <dbReference type="ChEBI" id="CHEBI:356416"/>
        <dbReference type="EC" id="4.2.1.24"/>
    </reaction>
</comment>
<keyword evidence="6" id="KW-0149">Chlorophyll biosynthesis</keyword>
<dbReference type="EC" id="4.2.1.24" evidence="3"/>
<evidence type="ECO:0000256" key="8">
    <source>
        <dbReference type="ARBA" id="ARBA00023244"/>
    </source>
</evidence>
<evidence type="ECO:0000256" key="6">
    <source>
        <dbReference type="ARBA" id="ARBA00023171"/>
    </source>
</evidence>
<keyword evidence="4" id="KW-0021">Allosteric enzyme</keyword>
<dbReference type="Pfam" id="PF00490">
    <property type="entry name" value="ALAD"/>
    <property type="match status" value="2"/>
</dbReference>
<organism evidence="14 15">
    <name type="scientific">Microthlaspi erraticum</name>
    <dbReference type="NCBI Taxonomy" id="1685480"/>
    <lineage>
        <taxon>Eukaryota</taxon>
        <taxon>Viridiplantae</taxon>
        <taxon>Streptophyta</taxon>
        <taxon>Embryophyta</taxon>
        <taxon>Tracheophyta</taxon>
        <taxon>Spermatophyta</taxon>
        <taxon>Magnoliopsida</taxon>
        <taxon>eudicotyledons</taxon>
        <taxon>Gunneridae</taxon>
        <taxon>Pentapetalae</taxon>
        <taxon>rosids</taxon>
        <taxon>malvids</taxon>
        <taxon>Brassicales</taxon>
        <taxon>Brassicaceae</taxon>
        <taxon>Coluteocarpeae</taxon>
        <taxon>Microthlaspi</taxon>
    </lineage>
</organism>
<dbReference type="Proteomes" id="UP000467841">
    <property type="component" value="Unassembled WGS sequence"/>
</dbReference>
<evidence type="ECO:0000256" key="1">
    <source>
        <dbReference type="ARBA" id="ARBA00004694"/>
    </source>
</evidence>
<comment type="similarity">
    <text evidence="2 12">Belongs to the ALAD family.</text>
</comment>
<dbReference type="PANTHER" id="PTHR11458:SF3">
    <property type="entry name" value="DELTA-AMINOLEVULINIC ACID DEHYDRATASE 2, CHLOROPLASTIC-RELATED"/>
    <property type="match status" value="1"/>
</dbReference>